<protein>
    <submittedName>
        <fullName evidence="1">Uncharacterized protein</fullName>
    </submittedName>
</protein>
<organism evidence="1 2">
    <name type="scientific">Haloarcula argentinensis</name>
    <dbReference type="NCBI Taxonomy" id="43776"/>
    <lineage>
        <taxon>Archaea</taxon>
        <taxon>Methanobacteriati</taxon>
        <taxon>Methanobacteriota</taxon>
        <taxon>Stenosarchaea group</taxon>
        <taxon>Halobacteria</taxon>
        <taxon>Halobacteriales</taxon>
        <taxon>Haloarculaceae</taxon>
        <taxon>Haloarcula</taxon>
    </lineage>
</organism>
<proteinExistence type="predicted"/>
<dbReference type="RefSeq" id="WP_188854053.1">
    <property type="nucleotide sequence ID" value="NZ_BMON01000009.1"/>
</dbReference>
<sequence>MKHTHAVETKLRGFVALFIDQCRSSGIAFSGYSRRDPVALANRNPDAIIVNVKRARHIAREDHGWDLPSEDELHQQAMKGDA</sequence>
<evidence type="ECO:0000313" key="1">
    <source>
        <dbReference type="EMBL" id="GGM52279.1"/>
    </source>
</evidence>
<comment type="caution">
    <text evidence="1">The sequence shown here is derived from an EMBL/GenBank/DDBJ whole genome shotgun (WGS) entry which is preliminary data.</text>
</comment>
<dbReference type="OrthoDB" id="220704at2157"/>
<dbReference type="Proteomes" id="UP000656367">
    <property type="component" value="Unassembled WGS sequence"/>
</dbReference>
<gene>
    <name evidence="1" type="ORF">GCM10009006_36810</name>
</gene>
<evidence type="ECO:0000313" key="2">
    <source>
        <dbReference type="Proteomes" id="UP000656367"/>
    </source>
</evidence>
<reference evidence="1" key="2">
    <citation type="submission" date="2020-09" db="EMBL/GenBank/DDBJ databases">
        <authorList>
            <person name="Sun Q."/>
            <person name="Ohkuma M."/>
        </authorList>
    </citation>
    <scope>NUCLEOTIDE SEQUENCE</scope>
    <source>
        <strain evidence="1">JCM 15759</strain>
    </source>
</reference>
<name>A0A830FI20_HALAR</name>
<dbReference type="EMBL" id="BMON01000009">
    <property type="protein sequence ID" value="GGM52279.1"/>
    <property type="molecule type" value="Genomic_DNA"/>
</dbReference>
<reference evidence="1" key="1">
    <citation type="journal article" date="2014" name="Int. J. Syst. Evol. Microbiol.">
        <title>Complete genome sequence of Corynebacterium casei LMG S-19264T (=DSM 44701T), isolated from a smear-ripened cheese.</title>
        <authorList>
            <consortium name="US DOE Joint Genome Institute (JGI-PGF)"/>
            <person name="Walter F."/>
            <person name="Albersmeier A."/>
            <person name="Kalinowski J."/>
            <person name="Ruckert C."/>
        </authorList>
    </citation>
    <scope>NUCLEOTIDE SEQUENCE</scope>
    <source>
        <strain evidence="1">JCM 15759</strain>
    </source>
</reference>
<accession>A0A830FI20</accession>
<dbReference type="AlphaFoldDB" id="A0A830FI20"/>